<evidence type="ECO:0000259" key="3">
    <source>
        <dbReference type="PROSITE" id="PS50011"/>
    </source>
</evidence>
<dbReference type="InterPro" id="IPR000719">
    <property type="entry name" value="Prot_kinase_dom"/>
</dbReference>
<protein>
    <submittedName>
        <fullName evidence="4">TKL family protein kinase</fullName>
    </submittedName>
</protein>
<evidence type="ECO:0000313" key="5">
    <source>
        <dbReference type="Proteomes" id="UP000179807"/>
    </source>
</evidence>
<proteinExistence type="predicted"/>
<dbReference type="InterPro" id="IPR001245">
    <property type="entry name" value="Ser-Thr/Tyr_kinase_cat_dom"/>
</dbReference>
<dbReference type="InterPro" id="IPR008271">
    <property type="entry name" value="Ser/Thr_kinase_AS"/>
</dbReference>
<dbReference type="RefSeq" id="XP_068360809.1">
    <property type="nucleotide sequence ID" value="XM_068503553.1"/>
</dbReference>
<dbReference type="CDD" id="cd13999">
    <property type="entry name" value="STKc_MAP3K-like"/>
    <property type="match status" value="1"/>
</dbReference>
<dbReference type="PANTHER" id="PTHR44329:SF298">
    <property type="entry name" value="MIXED LINEAGE KINASE DOMAIN-LIKE PROTEIN"/>
    <property type="match status" value="1"/>
</dbReference>
<keyword evidence="5" id="KW-1185">Reference proteome</keyword>
<dbReference type="OrthoDB" id="635774at2759"/>
<evidence type="ECO:0000256" key="2">
    <source>
        <dbReference type="ARBA" id="ARBA00022840"/>
    </source>
</evidence>
<dbReference type="GeneID" id="94838257"/>
<keyword evidence="1" id="KW-0547">Nucleotide-binding</keyword>
<dbReference type="PRINTS" id="PR00109">
    <property type="entry name" value="TYRKINASE"/>
</dbReference>
<organism evidence="4 5">
    <name type="scientific">Tritrichomonas foetus</name>
    <dbReference type="NCBI Taxonomy" id="1144522"/>
    <lineage>
        <taxon>Eukaryota</taxon>
        <taxon>Metamonada</taxon>
        <taxon>Parabasalia</taxon>
        <taxon>Tritrichomonadida</taxon>
        <taxon>Tritrichomonadidae</taxon>
        <taxon>Tritrichomonas</taxon>
    </lineage>
</organism>
<dbReference type="PROSITE" id="PS50011">
    <property type="entry name" value="PROTEIN_KINASE_DOM"/>
    <property type="match status" value="1"/>
</dbReference>
<name>A0A1J4K849_9EUKA</name>
<dbReference type="SUPFAM" id="SSF48371">
    <property type="entry name" value="ARM repeat"/>
    <property type="match status" value="1"/>
</dbReference>
<dbReference type="InterPro" id="IPR016024">
    <property type="entry name" value="ARM-type_fold"/>
</dbReference>
<dbReference type="Proteomes" id="UP000179807">
    <property type="component" value="Unassembled WGS sequence"/>
</dbReference>
<dbReference type="InterPro" id="IPR051681">
    <property type="entry name" value="Ser/Thr_Kinases-Pseudokinases"/>
</dbReference>
<dbReference type="SUPFAM" id="SSF56112">
    <property type="entry name" value="Protein kinase-like (PK-like)"/>
    <property type="match status" value="1"/>
</dbReference>
<accession>A0A1J4K849</accession>
<dbReference type="PANTHER" id="PTHR44329">
    <property type="entry name" value="SERINE/THREONINE-PROTEIN KINASE TNNI3K-RELATED"/>
    <property type="match status" value="1"/>
</dbReference>
<keyword evidence="4" id="KW-0418">Kinase</keyword>
<evidence type="ECO:0000313" key="4">
    <source>
        <dbReference type="EMBL" id="OHT07673.1"/>
    </source>
</evidence>
<reference evidence="4" key="1">
    <citation type="submission" date="2016-10" db="EMBL/GenBank/DDBJ databases">
        <authorList>
            <person name="Benchimol M."/>
            <person name="Almeida L.G."/>
            <person name="Vasconcelos A.T."/>
            <person name="Perreira-Neves A."/>
            <person name="Rosa I.A."/>
            <person name="Tasca T."/>
            <person name="Bogo M.R."/>
            <person name="de Souza W."/>
        </authorList>
    </citation>
    <scope>NUCLEOTIDE SEQUENCE [LARGE SCALE GENOMIC DNA]</scope>
    <source>
        <strain evidence="4">K</strain>
    </source>
</reference>
<dbReference type="SMART" id="SM00220">
    <property type="entry name" value="S_TKc"/>
    <property type="match status" value="1"/>
</dbReference>
<keyword evidence="4" id="KW-0808">Transferase</keyword>
<dbReference type="VEuPathDB" id="TrichDB:TRFO_24093"/>
<dbReference type="Pfam" id="PF07714">
    <property type="entry name" value="PK_Tyr_Ser-Thr"/>
    <property type="match status" value="1"/>
</dbReference>
<dbReference type="Gene3D" id="3.30.200.20">
    <property type="entry name" value="Phosphorylase Kinase, domain 1"/>
    <property type="match status" value="1"/>
</dbReference>
<dbReference type="Gene3D" id="1.10.510.10">
    <property type="entry name" value="Transferase(Phosphotransferase) domain 1"/>
    <property type="match status" value="1"/>
</dbReference>
<dbReference type="AlphaFoldDB" id="A0A1J4K849"/>
<dbReference type="PROSITE" id="PS00108">
    <property type="entry name" value="PROTEIN_KINASE_ST"/>
    <property type="match status" value="1"/>
</dbReference>
<feature type="domain" description="Protein kinase" evidence="3">
    <location>
        <begin position="24"/>
        <end position="277"/>
    </location>
</feature>
<dbReference type="GO" id="GO:0005524">
    <property type="term" value="F:ATP binding"/>
    <property type="evidence" value="ECO:0007669"/>
    <property type="project" value="UniProtKB-KW"/>
</dbReference>
<dbReference type="EMBL" id="MLAK01000690">
    <property type="protein sequence ID" value="OHT07673.1"/>
    <property type="molecule type" value="Genomic_DNA"/>
</dbReference>
<sequence>MINEEPPLLTDDCIHPYIINYSDITFEKVIGSGAAGEVSIGTISNLTFKVAIKKLHDMKIDKDDLLFRREVYCLSMLRHPFVLPLIGFTNSYPFCIITKYIPGGSLFHVLRRKPFNLTGTDLTLIAYGVALAMKYIHGKTLIHRDLKTQNILIDEKNFPVICDFGSTRVLDKVMTGQCGTPNYMAPEFIRSEPYDQSVDVYSYGMILWEMLTKEVPFVGKDPAQVIYLILSGKSIEIPEDAPEGLKRLILACLSSNPSSRPSFDTIVELFESSTPIFQDCDVYLFEQTVKSIIESSRRKMVTSRSSSFNGGNPPPLCIARSASPKKHVVFHDNKMSVPNLSNFLQLINSYKGAISTGTDQQIRRSVDFFNQYSDNPVLAQAEIWPALLSALINAKPSYMISIQEMAINLARSHEVLASIAQVPDIHRFIRPETFELFLYIIKFVPQTISMQTVKTISSYAIKGKHDENCDKPIILLCEILNALPNDQQITDCILNFFVSIVNSYSNRTGGHLILRTLLNNGLSTDEMLALYAKSEITNNVIAAYECAFSMQTMPGMTSLPQIMAHALCDDEKIRSCALEFILRFGKGASGKPLLTMIEVLIEVFIKYESETAVLLLCRVAENHERNIILLNSKIADMWMLISPLKAPKLLQVFVILFLDVRHHQLLLSMKSSAIFLSNVVKYGKTQEVLTVCWLLPQMELNSAYAQFLEDAEFNENITARLENEKKPKIIIMLTKVINYVSKFICSKSFNQDIAILLGYIDKSNDATLVDHCILSLSCISYHQDTIQAIIDENGFRILSKVNKNIENTKNIKLIMNNLKASGLLSF</sequence>
<dbReference type="InterPro" id="IPR011009">
    <property type="entry name" value="Kinase-like_dom_sf"/>
</dbReference>
<keyword evidence="2" id="KW-0067">ATP-binding</keyword>
<dbReference type="GO" id="GO:0004674">
    <property type="term" value="F:protein serine/threonine kinase activity"/>
    <property type="evidence" value="ECO:0007669"/>
    <property type="project" value="TreeGrafter"/>
</dbReference>
<comment type="caution">
    <text evidence="4">The sequence shown here is derived from an EMBL/GenBank/DDBJ whole genome shotgun (WGS) entry which is preliminary data.</text>
</comment>
<gene>
    <name evidence="4" type="ORF">TRFO_24093</name>
</gene>
<evidence type="ECO:0000256" key="1">
    <source>
        <dbReference type="ARBA" id="ARBA00022741"/>
    </source>
</evidence>